<evidence type="ECO:0008006" key="3">
    <source>
        <dbReference type="Google" id="ProtNLM"/>
    </source>
</evidence>
<name>A0ABY4D6H9_9BACT</name>
<dbReference type="EMBL" id="CP094674">
    <property type="protein sequence ID" value="UOG77652.1"/>
    <property type="molecule type" value="Genomic_DNA"/>
</dbReference>
<sequence>MPQHITYTVSPFTPAALAEALSNQWVDAEATRRRQHFYYFAEYLGHEHDGLGARTIMVESPYLSQSFLDDYADYYARGFTAYERLCKRVHFFREAFDQAALEVALLDPQAGGELWNSYLGYIVIKPLPARQIGATLLQPYQPATDKQRAYPARRPYEINVLGKQLRLETLIFQEQDNNVSACATTALWMAFHKTASLFHTTQPSPYHITSAARNLFYRRGRTFPSTGLDHTQIGEAIQSVGLVADLTNYRQAAEWGADSEAAAVVLREQLRGAKGLIYAYVRLGLPVLLFILLDEREERGHLVTVTGYRLATSRTQCPVELALTSDALDRLYVHDDQMGPFARYGFTDDGRLLTPWPLDDWEPAGPWHAYRRASLYSIFVPLTADIRITYEQVFRQTVLFEQLFAGTIQERADVVWDIYLDYSNHYKEELRQRRPVEGEPLRRILVSVLPKYVWVARATLQQVALLDLVFDATDLHTGFYCLLVNVFEPLRDSLATWLGRDDFRQQLLAAPKFDPRFLPLLLRGLQVPVAEDV</sequence>
<dbReference type="RefSeq" id="WP_243803516.1">
    <property type="nucleotide sequence ID" value="NZ_CP094674.1"/>
</dbReference>
<accession>A0ABY4D6H9</accession>
<keyword evidence="2" id="KW-1185">Reference proteome</keyword>
<evidence type="ECO:0000313" key="2">
    <source>
        <dbReference type="Proteomes" id="UP000831113"/>
    </source>
</evidence>
<dbReference type="Proteomes" id="UP000831113">
    <property type="component" value="Plasmid unnamed5"/>
</dbReference>
<protein>
    <recommendedName>
        <fullName evidence="3">Peptidase C39-like domain-containing protein</fullName>
    </recommendedName>
</protein>
<reference evidence="1 2" key="1">
    <citation type="submission" date="2022-03" db="EMBL/GenBank/DDBJ databases">
        <title>Hymenobactersp. isolated from the air.</title>
        <authorList>
            <person name="Won M."/>
            <person name="Kwon S.-W."/>
        </authorList>
    </citation>
    <scope>NUCLEOTIDE SEQUENCE [LARGE SCALE GENOMIC DNA]</scope>
    <source>
        <strain evidence="1 2">KACC 21982</strain>
        <plasmid evidence="1 2">unnamed5</plasmid>
    </source>
</reference>
<gene>
    <name evidence="1" type="ORF">MTX78_24905</name>
</gene>
<evidence type="ECO:0000313" key="1">
    <source>
        <dbReference type="EMBL" id="UOG77652.1"/>
    </source>
</evidence>
<geneLocation type="plasmid" evidence="1 2">
    <name>unnamed5</name>
</geneLocation>
<organism evidence="1 2">
    <name type="scientific">Hymenobacter tibetensis</name>
    <dbReference type="NCBI Taxonomy" id="497967"/>
    <lineage>
        <taxon>Bacteria</taxon>
        <taxon>Pseudomonadati</taxon>
        <taxon>Bacteroidota</taxon>
        <taxon>Cytophagia</taxon>
        <taxon>Cytophagales</taxon>
        <taxon>Hymenobacteraceae</taxon>
        <taxon>Hymenobacter</taxon>
    </lineage>
</organism>
<keyword evidence="1" id="KW-0614">Plasmid</keyword>
<proteinExistence type="predicted"/>